<reference evidence="1 2" key="1">
    <citation type="submission" date="2015-08" db="EMBL/GenBank/DDBJ databases">
        <title>Draft Genome Sequence of Pseudoalteromonas porphyrae UCD-SED14.</title>
        <authorList>
            <person name="Coil D.A."/>
            <person name="Jospin G."/>
            <person name="Lee R.D."/>
            <person name="Eisen J.A."/>
        </authorList>
    </citation>
    <scope>NUCLEOTIDE SEQUENCE [LARGE SCALE GENOMIC DNA]</scope>
    <source>
        <strain evidence="1 2">UCD-SED14</strain>
    </source>
</reference>
<gene>
    <name evidence="1" type="ORF">ADS77_06915</name>
</gene>
<keyword evidence="2" id="KW-1185">Reference proteome</keyword>
<accession>A0A0N1EVR7</accession>
<dbReference type="SUPFAM" id="SSF55166">
    <property type="entry name" value="Hedgehog/DD-peptidase"/>
    <property type="match status" value="1"/>
</dbReference>
<protein>
    <submittedName>
        <fullName evidence="1">Uncharacterized protein</fullName>
    </submittedName>
</protein>
<dbReference type="Gene3D" id="3.30.1380.10">
    <property type="match status" value="1"/>
</dbReference>
<dbReference type="AlphaFoldDB" id="A0A0N1EVR7"/>
<sequence length="147" mass="17087">MALKRKVVVPTAPSFTFQELVPKATFELFKNSPLFLINLFDERALRMLQKLRDTFGPCTVNSWYWGGANQYRGYRPLDCNVGAKRSQHKLGKAFDCSFENYTAQQVRDYVLAHPQEFPYITAIEGQVNWFHFDVRTPTWTGIKVFNP</sequence>
<dbReference type="Proteomes" id="UP000037848">
    <property type="component" value="Unassembled WGS sequence"/>
</dbReference>
<dbReference type="OrthoDB" id="6298116at2"/>
<name>A0A0N1EVR7_9GAMM</name>
<organism evidence="1 2">
    <name type="scientific">Pseudoalteromonas porphyrae</name>
    <dbReference type="NCBI Taxonomy" id="187330"/>
    <lineage>
        <taxon>Bacteria</taxon>
        <taxon>Pseudomonadati</taxon>
        <taxon>Pseudomonadota</taxon>
        <taxon>Gammaproteobacteria</taxon>
        <taxon>Alteromonadales</taxon>
        <taxon>Pseudoalteromonadaceae</taxon>
        <taxon>Pseudoalteromonas</taxon>
    </lineage>
</organism>
<dbReference type="PATRIC" id="fig|187330.3.peg.3407"/>
<dbReference type="InterPro" id="IPR009045">
    <property type="entry name" value="Zn_M74/Hedgehog-like"/>
</dbReference>
<evidence type="ECO:0000313" key="1">
    <source>
        <dbReference type="EMBL" id="KPH64134.1"/>
    </source>
</evidence>
<evidence type="ECO:0000313" key="2">
    <source>
        <dbReference type="Proteomes" id="UP000037848"/>
    </source>
</evidence>
<comment type="caution">
    <text evidence="1">The sequence shown here is derived from an EMBL/GenBank/DDBJ whole genome shotgun (WGS) entry which is preliminary data.</text>
</comment>
<proteinExistence type="predicted"/>
<dbReference type="RefSeq" id="WP_054453594.1">
    <property type="nucleotide sequence ID" value="NZ_LHPH01000006.1"/>
</dbReference>
<dbReference type="EMBL" id="LHPH01000006">
    <property type="protein sequence ID" value="KPH64134.1"/>
    <property type="molecule type" value="Genomic_DNA"/>
</dbReference>